<dbReference type="Gene3D" id="3.30.70.960">
    <property type="entry name" value="SEA domain"/>
    <property type="match status" value="1"/>
</dbReference>
<evidence type="ECO:0000313" key="3">
    <source>
        <dbReference type="RefSeq" id="XP_021108259.1"/>
    </source>
</evidence>
<proteinExistence type="predicted"/>
<name>A0AAX6SHG0_HETGA</name>
<evidence type="ECO:0000259" key="1">
    <source>
        <dbReference type="PROSITE" id="PS50024"/>
    </source>
</evidence>
<organism evidence="2 3">
    <name type="scientific">Heterocephalus glaber</name>
    <name type="common">Naked mole rat</name>
    <dbReference type="NCBI Taxonomy" id="10181"/>
    <lineage>
        <taxon>Eukaryota</taxon>
        <taxon>Metazoa</taxon>
        <taxon>Chordata</taxon>
        <taxon>Craniata</taxon>
        <taxon>Vertebrata</taxon>
        <taxon>Euteleostomi</taxon>
        <taxon>Mammalia</taxon>
        <taxon>Eutheria</taxon>
        <taxon>Euarchontoglires</taxon>
        <taxon>Glires</taxon>
        <taxon>Rodentia</taxon>
        <taxon>Hystricomorpha</taxon>
        <taxon>Bathyergidae</taxon>
        <taxon>Heterocephalus</taxon>
    </lineage>
</organism>
<dbReference type="SUPFAM" id="SSF82671">
    <property type="entry name" value="SEA domain"/>
    <property type="match status" value="1"/>
</dbReference>
<dbReference type="GeneID" id="110347600"/>
<reference evidence="3" key="1">
    <citation type="submission" date="2025-08" db="UniProtKB">
        <authorList>
            <consortium name="RefSeq"/>
        </authorList>
    </citation>
    <scope>IDENTIFICATION</scope>
</reference>
<dbReference type="InterPro" id="IPR000082">
    <property type="entry name" value="SEA_dom"/>
</dbReference>
<gene>
    <name evidence="3" type="primary">LOC110347600</name>
</gene>
<protein>
    <submittedName>
        <fullName evidence="3">Mucin-16-like</fullName>
    </submittedName>
</protein>
<sequence length="76" mass="8345">MSPTLVPFTINPTITNLQFMPGMDRPGSLRLNIIKAILQHLLGPLMKNTGISPLVSGCRLTSLRLHPSLPHLHTPQ</sequence>
<dbReference type="Proteomes" id="UP000694906">
    <property type="component" value="Unplaced"/>
</dbReference>
<dbReference type="RefSeq" id="XP_021108259.1">
    <property type="nucleotide sequence ID" value="XM_021252600.1"/>
</dbReference>
<evidence type="ECO:0000313" key="2">
    <source>
        <dbReference type="Proteomes" id="UP000694906"/>
    </source>
</evidence>
<keyword evidence="2" id="KW-1185">Reference proteome</keyword>
<dbReference type="AlphaFoldDB" id="A0AAX6SHG0"/>
<accession>A0AAX6SHG0</accession>
<feature type="domain" description="SEA" evidence="1">
    <location>
        <begin position="4"/>
        <end position="76"/>
    </location>
</feature>
<dbReference type="PROSITE" id="PS50024">
    <property type="entry name" value="SEA"/>
    <property type="match status" value="1"/>
</dbReference>
<dbReference type="Pfam" id="PF01390">
    <property type="entry name" value="SEA"/>
    <property type="match status" value="1"/>
</dbReference>
<dbReference type="InterPro" id="IPR036364">
    <property type="entry name" value="SEA_dom_sf"/>
</dbReference>